<dbReference type="RefSeq" id="WP_092861955.1">
    <property type="nucleotide sequence ID" value="NZ_FOQH01000008.1"/>
</dbReference>
<dbReference type="PRINTS" id="PR01506">
    <property type="entry name" value="TATBPROTEIN"/>
</dbReference>
<name>A0A1I3JZ14_9RHOB</name>
<sequence>MFDIGWSELLVIGALALIVVGPKELPGMLRTCGQYVSKARRMARDFQRTMEDAADAADLGELKDVQKSMADWNRKVGPGAPKAYAKDFLKGDDKTTSEAKSDPGSLDAADAAENAAWAAEQEAMRKAEAEAAGQATPGPSPSTPAPEAAPEPSAAPAPPPASKSA</sequence>
<dbReference type="GO" id="GO:0033281">
    <property type="term" value="C:TAT protein transport complex"/>
    <property type="evidence" value="ECO:0007669"/>
    <property type="project" value="UniProtKB-UniRule"/>
</dbReference>
<keyword evidence="4 9" id="KW-0812">Transmembrane</keyword>
<dbReference type="PANTHER" id="PTHR33162">
    <property type="entry name" value="SEC-INDEPENDENT PROTEIN TRANSLOCASE PROTEIN TATA, CHLOROPLASTIC"/>
    <property type="match status" value="1"/>
</dbReference>
<dbReference type="Proteomes" id="UP000199377">
    <property type="component" value="Unassembled WGS sequence"/>
</dbReference>
<keyword evidence="3 9" id="KW-1003">Cell membrane</keyword>
<evidence type="ECO:0000313" key="11">
    <source>
        <dbReference type="EMBL" id="SFI65492.1"/>
    </source>
</evidence>
<feature type="compositionally biased region" description="Low complexity" evidence="10">
    <location>
        <begin position="108"/>
        <end position="121"/>
    </location>
</feature>
<evidence type="ECO:0000256" key="4">
    <source>
        <dbReference type="ARBA" id="ARBA00022692"/>
    </source>
</evidence>
<dbReference type="GO" id="GO:0043953">
    <property type="term" value="P:protein transport by the Tat complex"/>
    <property type="evidence" value="ECO:0007669"/>
    <property type="project" value="UniProtKB-UniRule"/>
</dbReference>
<feature type="region of interest" description="Disordered" evidence="10">
    <location>
        <begin position="69"/>
        <end position="165"/>
    </location>
</feature>
<reference evidence="11 12" key="1">
    <citation type="submission" date="2016-10" db="EMBL/GenBank/DDBJ databases">
        <authorList>
            <person name="de Groot N.N."/>
        </authorList>
    </citation>
    <scope>NUCLEOTIDE SEQUENCE [LARGE SCALE GENOMIC DNA]</scope>
    <source>
        <strain evidence="11 12">CGMCC 1.11030</strain>
    </source>
</reference>
<dbReference type="Gene3D" id="1.20.5.3310">
    <property type="match status" value="1"/>
</dbReference>
<evidence type="ECO:0000256" key="10">
    <source>
        <dbReference type="SAM" id="MobiDB-lite"/>
    </source>
</evidence>
<dbReference type="OrthoDB" id="7206969at2"/>
<dbReference type="InterPro" id="IPR003369">
    <property type="entry name" value="TatA/B/E"/>
</dbReference>
<comment type="function">
    <text evidence="9">Part of the twin-arginine translocation (Tat) system that transports large folded proteins containing a characteristic twin-arginine motif in their signal peptide across membranes. Together with TatC, TatB is part of a receptor directly interacting with Tat signal peptides. TatB may form an oligomeric binding site that transiently accommodates folded Tat precursor proteins before their translocation.</text>
</comment>
<proteinExistence type="inferred from homology"/>
<evidence type="ECO:0000313" key="12">
    <source>
        <dbReference type="Proteomes" id="UP000199377"/>
    </source>
</evidence>
<comment type="subcellular location">
    <subcellularLocation>
        <location evidence="9">Cell membrane</location>
        <topology evidence="9">Single-pass membrane protein</topology>
    </subcellularLocation>
    <subcellularLocation>
        <location evidence="1">Membrane</location>
        <topology evidence="1">Single-pass membrane protein</topology>
    </subcellularLocation>
</comment>
<dbReference type="GO" id="GO:0008320">
    <property type="term" value="F:protein transmembrane transporter activity"/>
    <property type="evidence" value="ECO:0007669"/>
    <property type="project" value="UniProtKB-UniRule"/>
</dbReference>
<dbReference type="EMBL" id="FOQH01000008">
    <property type="protein sequence ID" value="SFI65492.1"/>
    <property type="molecule type" value="Genomic_DNA"/>
</dbReference>
<dbReference type="AlphaFoldDB" id="A0A1I3JZ14"/>
<keyword evidence="8 9" id="KW-0472">Membrane</keyword>
<keyword evidence="6 9" id="KW-1133">Transmembrane helix</keyword>
<dbReference type="PANTHER" id="PTHR33162:SF1">
    <property type="entry name" value="SEC-INDEPENDENT PROTEIN TRANSLOCASE PROTEIN TATA, CHLOROPLASTIC"/>
    <property type="match status" value="1"/>
</dbReference>
<gene>
    <name evidence="9" type="primary">tatB</name>
    <name evidence="11" type="ORF">SAMN05216258_108225</name>
</gene>
<dbReference type="STRING" id="1114924.SAMN05216258_108225"/>
<dbReference type="NCBIfam" id="TIGR01410">
    <property type="entry name" value="tatB"/>
    <property type="match status" value="1"/>
</dbReference>
<dbReference type="InterPro" id="IPR018448">
    <property type="entry name" value="TatB"/>
</dbReference>
<evidence type="ECO:0000256" key="9">
    <source>
        <dbReference type="HAMAP-Rule" id="MF_00237"/>
    </source>
</evidence>
<evidence type="ECO:0000256" key="8">
    <source>
        <dbReference type="ARBA" id="ARBA00023136"/>
    </source>
</evidence>
<keyword evidence="2 9" id="KW-0813">Transport</keyword>
<keyword evidence="5 9" id="KW-0653">Protein transport</keyword>
<organism evidence="11 12">
    <name type="scientific">Albimonas pacifica</name>
    <dbReference type="NCBI Taxonomy" id="1114924"/>
    <lineage>
        <taxon>Bacteria</taxon>
        <taxon>Pseudomonadati</taxon>
        <taxon>Pseudomonadota</taxon>
        <taxon>Alphaproteobacteria</taxon>
        <taxon>Rhodobacterales</taxon>
        <taxon>Paracoccaceae</taxon>
        <taxon>Albimonas</taxon>
    </lineage>
</organism>
<keyword evidence="7 9" id="KW-0811">Translocation</keyword>
<feature type="compositionally biased region" description="Pro residues" evidence="10">
    <location>
        <begin position="138"/>
        <end position="165"/>
    </location>
</feature>
<protein>
    <recommendedName>
        <fullName evidence="9">Sec-independent protein translocase protein TatB</fullName>
    </recommendedName>
</protein>
<dbReference type="Pfam" id="PF02416">
    <property type="entry name" value="TatA_B_E"/>
    <property type="match status" value="1"/>
</dbReference>
<evidence type="ECO:0000256" key="7">
    <source>
        <dbReference type="ARBA" id="ARBA00023010"/>
    </source>
</evidence>
<dbReference type="HAMAP" id="MF_00237">
    <property type="entry name" value="TatB"/>
    <property type="match status" value="1"/>
</dbReference>
<accession>A0A1I3JZ14</accession>
<comment type="subunit">
    <text evidence="9">The Tat system comprises two distinct complexes: a TatABC complex, containing multiple copies of TatA, TatB and TatC subunits, and a separate TatA complex, containing only TatA subunits. Substrates initially bind to the TatABC complex, which probably triggers association of the separate TatA complex to form the active translocon.</text>
</comment>
<keyword evidence="12" id="KW-1185">Reference proteome</keyword>
<comment type="similarity">
    <text evidence="9">Belongs to the TatB family.</text>
</comment>
<feature type="compositionally biased region" description="Basic and acidic residues" evidence="10">
    <location>
        <begin position="84"/>
        <end position="101"/>
    </location>
</feature>
<evidence type="ECO:0000256" key="5">
    <source>
        <dbReference type="ARBA" id="ARBA00022927"/>
    </source>
</evidence>
<evidence type="ECO:0000256" key="1">
    <source>
        <dbReference type="ARBA" id="ARBA00004167"/>
    </source>
</evidence>
<evidence type="ECO:0000256" key="2">
    <source>
        <dbReference type="ARBA" id="ARBA00022448"/>
    </source>
</evidence>
<evidence type="ECO:0000256" key="3">
    <source>
        <dbReference type="ARBA" id="ARBA00022475"/>
    </source>
</evidence>
<evidence type="ECO:0000256" key="6">
    <source>
        <dbReference type="ARBA" id="ARBA00022989"/>
    </source>
</evidence>